<dbReference type="Proteomes" id="UP000317036">
    <property type="component" value="Unassembled WGS sequence"/>
</dbReference>
<protein>
    <recommendedName>
        <fullName evidence="4">Phosphodiester glycosidase domain-containing protein</fullName>
    </recommendedName>
</protein>
<evidence type="ECO:0000313" key="2">
    <source>
        <dbReference type="EMBL" id="TVY10018.1"/>
    </source>
</evidence>
<dbReference type="EMBL" id="VNJI01000010">
    <property type="protein sequence ID" value="TVY10018.1"/>
    <property type="molecule type" value="Genomic_DNA"/>
</dbReference>
<name>A0A559KD04_9BACL</name>
<organism evidence="2 3">
    <name type="scientific">Paenibacillus cremeus</name>
    <dbReference type="NCBI Taxonomy" id="2163881"/>
    <lineage>
        <taxon>Bacteria</taxon>
        <taxon>Bacillati</taxon>
        <taxon>Bacillota</taxon>
        <taxon>Bacilli</taxon>
        <taxon>Bacillales</taxon>
        <taxon>Paenibacillaceae</taxon>
        <taxon>Paenibacillus</taxon>
    </lineage>
</organism>
<keyword evidence="1" id="KW-0472">Membrane</keyword>
<reference evidence="2 3" key="1">
    <citation type="submission" date="2019-07" db="EMBL/GenBank/DDBJ databases">
        <authorList>
            <person name="Kim J."/>
        </authorList>
    </citation>
    <scope>NUCLEOTIDE SEQUENCE [LARGE SCALE GENOMIC DNA]</scope>
    <source>
        <strain evidence="2 3">JC52</strain>
    </source>
</reference>
<gene>
    <name evidence="2" type="ORF">FPZ49_09840</name>
</gene>
<proteinExistence type="predicted"/>
<dbReference type="OrthoDB" id="2658510at2"/>
<keyword evidence="3" id="KW-1185">Reference proteome</keyword>
<feature type="transmembrane region" description="Helical" evidence="1">
    <location>
        <begin position="16"/>
        <end position="38"/>
    </location>
</feature>
<keyword evidence="1" id="KW-0812">Transmembrane</keyword>
<dbReference type="AlphaFoldDB" id="A0A559KD04"/>
<evidence type="ECO:0000256" key="1">
    <source>
        <dbReference type="SAM" id="Phobius"/>
    </source>
</evidence>
<accession>A0A559KD04</accession>
<keyword evidence="1" id="KW-1133">Transmembrane helix</keyword>
<sequence>MYAVIRNRLQLIDTRYLQLVVASFLMGNLIAVVLSVYWTTPRPLPIVEHYSYSTFVASNGVKLNAMQTSPDNIELKHITTNVSKTSDYGINGGFFWNGDLLSVAVIGDKPLKGDAGDYGSGWYNIDFPKGTLVWDEVTRSFSVQVVIEAGELKVTDRQHYWAQGGVSMSLRDENKWVSQAIDENMPAFDEARLRSGAVYDDQMNIWLLVSDKPCTVEQFRTAVKEVIAPKRLVDGIFLDGDGSSQMRNSQVTLKGDSREVYQMLALKEK</sequence>
<evidence type="ECO:0000313" key="3">
    <source>
        <dbReference type="Proteomes" id="UP000317036"/>
    </source>
</evidence>
<evidence type="ECO:0008006" key="4">
    <source>
        <dbReference type="Google" id="ProtNLM"/>
    </source>
</evidence>
<dbReference type="RefSeq" id="WP_144846002.1">
    <property type="nucleotide sequence ID" value="NZ_VNJI01000010.1"/>
</dbReference>
<comment type="caution">
    <text evidence="2">The sequence shown here is derived from an EMBL/GenBank/DDBJ whole genome shotgun (WGS) entry which is preliminary data.</text>
</comment>